<keyword evidence="1" id="KW-0472">Membrane</keyword>
<feature type="transmembrane region" description="Helical" evidence="1">
    <location>
        <begin position="302"/>
        <end position="322"/>
    </location>
</feature>
<feature type="transmembrane region" description="Helical" evidence="1">
    <location>
        <begin position="211"/>
        <end position="230"/>
    </location>
</feature>
<name>A0A7I4YV11_HAECO</name>
<feature type="transmembrane region" description="Helical" evidence="1">
    <location>
        <begin position="334"/>
        <end position="353"/>
    </location>
</feature>
<feature type="transmembrane region" description="Helical" evidence="1">
    <location>
        <begin position="100"/>
        <end position="122"/>
    </location>
</feature>
<dbReference type="PANTHER" id="PTHR22718">
    <property type="entry name" value="SERPENTINE RECEPTOR, CLASS X"/>
    <property type="match status" value="1"/>
</dbReference>
<accession>A0A7I4YV11</accession>
<dbReference type="Proteomes" id="UP000025227">
    <property type="component" value="Unplaced"/>
</dbReference>
<dbReference type="AlphaFoldDB" id="A0A7I4YV11"/>
<organism evidence="2 3">
    <name type="scientific">Haemonchus contortus</name>
    <name type="common">Barber pole worm</name>
    <dbReference type="NCBI Taxonomy" id="6289"/>
    <lineage>
        <taxon>Eukaryota</taxon>
        <taxon>Metazoa</taxon>
        <taxon>Ecdysozoa</taxon>
        <taxon>Nematoda</taxon>
        <taxon>Chromadorea</taxon>
        <taxon>Rhabditida</taxon>
        <taxon>Rhabditina</taxon>
        <taxon>Rhabditomorpha</taxon>
        <taxon>Strongyloidea</taxon>
        <taxon>Trichostrongylidae</taxon>
        <taxon>Haemonchus</taxon>
    </lineage>
</organism>
<reference evidence="3" key="1">
    <citation type="submission" date="2020-12" db="UniProtKB">
        <authorList>
            <consortium name="WormBaseParasite"/>
        </authorList>
    </citation>
    <scope>IDENTIFICATION</scope>
    <source>
        <strain evidence="3">MHco3</strain>
    </source>
</reference>
<dbReference type="PANTHER" id="PTHR22718:SF36">
    <property type="entry name" value="G_PROTEIN_RECEP_F1_2 DOMAIN-CONTAINING PROTEIN-RELATED"/>
    <property type="match status" value="1"/>
</dbReference>
<dbReference type="WBParaSite" id="HCON_00141610-00001">
    <property type="protein sequence ID" value="HCON_00141610-00001"/>
    <property type="gene ID" value="HCON_00141610"/>
</dbReference>
<dbReference type="OMA" id="RFAVILY"/>
<feature type="transmembrane region" description="Helical" evidence="1">
    <location>
        <begin position="134"/>
        <end position="160"/>
    </location>
</feature>
<keyword evidence="1" id="KW-0812">Transmembrane</keyword>
<feature type="transmembrane region" description="Helical" evidence="1">
    <location>
        <begin position="260"/>
        <end position="282"/>
    </location>
</feature>
<proteinExistence type="predicted"/>
<evidence type="ECO:0000256" key="1">
    <source>
        <dbReference type="SAM" id="Phobius"/>
    </source>
</evidence>
<evidence type="ECO:0000313" key="2">
    <source>
        <dbReference type="Proteomes" id="UP000025227"/>
    </source>
</evidence>
<dbReference type="OrthoDB" id="5870421at2759"/>
<sequence>MLPDAFRSVPLVSIDNVADWCSTLKRNRLFSKMSVFPVYSSESSLPEVPPSESETGKQIASEINPIAKDEEQVYQPHCDMRRCATGSYEDLMHTTTTLTILETITTIFVLFVSSFLLGILLVGRRRFAVPFFRILTVLVAVISTRSILSVFLKLITLWSGALIAYQGVITLTADMLFKKVIILLIFLLALNRFAVILYTTLDNLLFARYRYIVLCFTCFAVSAAETYAVITTSKLRREFVADIGFIDHIDSPTPYEIGCAISLAIAFASVCLHLVIIVYLLYHRRQSSVKTAKVQQRMFREVVLMTLVNTMFTLIFILLYRIPYSYESRITIISIYNILCFIPDILIPLFILIGSREVHAEISTRLSNVKKVKLPRGTITQH</sequence>
<keyword evidence="2" id="KW-1185">Reference proteome</keyword>
<evidence type="ECO:0000313" key="3">
    <source>
        <dbReference type="WBParaSite" id="HCON_00141610-00001"/>
    </source>
</evidence>
<protein>
    <submittedName>
        <fullName evidence="3">Serpentine receptor class gamma</fullName>
    </submittedName>
</protein>
<keyword evidence="1" id="KW-1133">Transmembrane helix</keyword>